<evidence type="ECO:0000256" key="3">
    <source>
        <dbReference type="ARBA" id="ARBA00022729"/>
    </source>
</evidence>
<name>A0ABQ9E5T0_TEGGR</name>
<dbReference type="PRINTS" id="PR00007">
    <property type="entry name" value="COMPLEMNTC1Q"/>
</dbReference>
<dbReference type="PROSITE" id="PS50871">
    <property type="entry name" value="C1Q"/>
    <property type="match status" value="1"/>
</dbReference>
<dbReference type="PANTHER" id="PTHR22923">
    <property type="entry name" value="CEREBELLIN-RELATED"/>
    <property type="match status" value="1"/>
</dbReference>
<dbReference type="Gene3D" id="2.60.120.40">
    <property type="match status" value="1"/>
</dbReference>
<gene>
    <name evidence="5" type="ORF">KUTeg_022920</name>
</gene>
<comment type="subcellular location">
    <subcellularLocation>
        <location evidence="1">Secreted</location>
    </subcellularLocation>
</comment>
<evidence type="ECO:0000313" key="6">
    <source>
        <dbReference type="Proteomes" id="UP001217089"/>
    </source>
</evidence>
<keyword evidence="6" id="KW-1185">Reference proteome</keyword>
<feature type="domain" description="C1q" evidence="4">
    <location>
        <begin position="1"/>
        <end position="133"/>
    </location>
</feature>
<dbReference type="EMBL" id="JARBDR010000921">
    <property type="protein sequence ID" value="KAJ8298860.1"/>
    <property type="molecule type" value="Genomic_DNA"/>
</dbReference>
<dbReference type="SUPFAM" id="SSF49842">
    <property type="entry name" value="TNF-like"/>
    <property type="match status" value="1"/>
</dbReference>
<proteinExistence type="predicted"/>
<evidence type="ECO:0000256" key="2">
    <source>
        <dbReference type="ARBA" id="ARBA00022525"/>
    </source>
</evidence>
<dbReference type="InterPro" id="IPR008983">
    <property type="entry name" value="Tumour_necrosis_fac-like_dom"/>
</dbReference>
<dbReference type="Pfam" id="PF00386">
    <property type="entry name" value="C1q"/>
    <property type="match status" value="1"/>
</dbReference>
<dbReference type="PANTHER" id="PTHR22923:SF116">
    <property type="entry name" value="C1Q DOMAIN-CONTAINING PROTEIN"/>
    <property type="match status" value="1"/>
</dbReference>
<dbReference type="InterPro" id="IPR050822">
    <property type="entry name" value="Cerebellin_Synaptic_Org"/>
</dbReference>
<evidence type="ECO:0000256" key="1">
    <source>
        <dbReference type="ARBA" id="ARBA00004613"/>
    </source>
</evidence>
<evidence type="ECO:0000313" key="5">
    <source>
        <dbReference type="EMBL" id="KAJ8298860.1"/>
    </source>
</evidence>
<sequence length="177" mass="19923">MSTSQINVAFHAWLSNGDESHITTNIGNGYSVKSGKFVAPVSGIYLFAVTVMGKSGCAEHLDIFKNNNRVGMVKTEKTKDLDSGSNVIVLDLTTSDVVYLKYFQNGACQGLFTYKDYAYNTFSGFLIKKYKIMKLAHKTTNRNQGTYCDNPSLLNYAKINYKSQHHYITFKPYFVKC</sequence>
<evidence type="ECO:0000259" key="4">
    <source>
        <dbReference type="PROSITE" id="PS50871"/>
    </source>
</evidence>
<dbReference type="SMART" id="SM00110">
    <property type="entry name" value="C1Q"/>
    <property type="match status" value="1"/>
</dbReference>
<dbReference type="InterPro" id="IPR001073">
    <property type="entry name" value="C1q_dom"/>
</dbReference>
<accession>A0ABQ9E5T0</accession>
<reference evidence="5 6" key="1">
    <citation type="submission" date="2022-12" db="EMBL/GenBank/DDBJ databases">
        <title>Chromosome-level genome of Tegillarca granosa.</title>
        <authorList>
            <person name="Kim J."/>
        </authorList>
    </citation>
    <scope>NUCLEOTIDE SEQUENCE [LARGE SCALE GENOMIC DNA]</scope>
    <source>
        <strain evidence="5">Teg-2019</strain>
        <tissue evidence="5">Adductor muscle</tissue>
    </source>
</reference>
<dbReference type="Proteomes" id="UP001217089">
    <property type="component" value="Unassembled WGS sequence"/>
</dbReference>
<organism evidence="5 6">
    <name type="scientific">Tegillarca granosa</name>
    <name type="common">Malaysian cockle</name>
    <name type="synonym">Anadara granosa</name>
    <dbReference type="NCBI Taxonomy" id="220873"/>
    <lineage>
        <taxon>Eukaryota</taxon>
        <taxon>Metazoa</taxon>
        <taxon>Spiralia</taxon>
        <taxon>Lophotrochozoa</taxon>
        <taxon>Mollusca</taxon>
        <taxon>Bivalvia</taxon>
        <taxon>Autobranchia</taxon>
        <taxon>Pteriomorphia</taxon>
        <taxon>Arcoida</taxon>
        <taxon>Arcoidea</taxon>
        <taxon>Arcidae</taxon>
        <taxon>Tegillarca</taxon>
    </lineage>
</organism>
<keyword evidence="3" id="KW-0732">Signal</keyword>
<protein>
    <recommendedName>
        <fullName evidence="4">C1q domain-containing protein</fullName>
    </recommendedName>
</protein>
<keyword evidence="2" id="KW-0964">Secreted</keyword>
<comment type="caution">
    <text evidence="5">The sequence shown here is derived from an EMBL/GenBank/DDBJ whole genome shotgun (WGS) entry which is preliminary data.</text>
</comment>